<sequence length="632" mass="70916">MERKAKQMKLTDMFCPKEIKGQNEANAIPDQNVNTSTPIASSSGHYDLDMSMDISPDENAPACGKSLTQNDTLDVSMSCSPDDFDPAYLIGKSITDNDKMKLLNLPKTEKFLYQTSDGRKYSQTWENKFPWLHYSKSKDAAFCIECILFGQPSSTDVFCSKGFKDWKNASGIKRGMLLSHNNSQCHQQSAARTHNFKTISSGEKKDILSSLSQSYEENVTRNREILLSIIDTIIVLSQQNIPLRGHNWDKQAKREDGNFARFLRWKSENVPLLKTHIETAPKNCDLDIGYLRGQGYDGASVMSGNTSGVKTRIQDVQPRAFYQHCRAHVLNLVLSATCKAVPTIRNLLDSVNDITWFMGASPKRKSIAERYISDDDTAILVVNDDDASESSSGTLINNARAKKSIPKLCETRWNARVDTLSTFIAKYKSIFSALQDILDESSSTDARLKAASFMRQVQSSVFIIALIISQHILSYTHPLSQALQKTSCDLFKAYNDAQHCKSVIKNQRSDEVFQVLFTRASTLAECVNVCIEKPRVSGRMAHRAAAGDACDSALVYFRINMFYPFIDHCVAQLEERFPVNMSSILLASKLLPKVVSTVTDIEMAKVFDSYSEDMPSPVSFHAEVEKWKEFLV</sequence>
<reference evidence="2 3" key="1">
    <citation type="submission" date="2022-12" db="EMBL/GenBank/DDBJ databases">
        <title>Chromosome-level genome of Tegillarca granosa.</title>
        <authorList>
            <person name="Kim J."/>
        </authorList>
    </citation>
    <scope>NUCLEOTIDE SEQUENCE [LARGE SCALE GENOMIC DNA]</scope>
    <source>
        <strain evidence="2">Teg-2019</strain>
        <tissue evidence="2">Adductor muscle</tissue>
    </source>
</reference>
<dbReference type="InterPro" id="IPR012337">
    <property type="entry name" value="RNaseH-like_sf"/>
</dbReference>
<evidence type="ECO:0000259" key="1">
    <source>
        <dbReference type="SMART" id="SM00597"/>
    </source>
</evidence>
<dbReference type="PANTHER" id="PTHR46289:SF17">
    <property type="entry name" value="HAT C-TERMINAL DIMERISATION DOMAIN-CONTAINING PROTEIN"/>
    <property type="match status" value="1"/>
</dbReference>
<protein>
    <recommendedName>
        <fullName evidence="1">TTF-type domain-containing protein</fullName>
    </recommendedName>
</protein>
<proteinExistence type="predicted"/>
<accession>A0ABQ9E6G0</accession>
<organism evidence="2 3">
    <name type="scientific">Tegillarca granosa</name>
    <name type="common">Malaysian cockle</name>
    <name type="synonym">Anadara granosa</name>
    <dbReference type="NCBI Taxonomy" id="220873"/>
    <lineage>
        <taxon>Eukaryota</taxon>
        <taxon>Metazoa</taxon>
        <taxon>Spiralia</taxon>
        <taxon>Lophotrochozoa</taxon>
        <taxon>Mollusca</taxon>
        <taxon>Bivalvia</taxon>
        <taxon>Autobranchia</taxon>
        <taxon>Pteriomorphia</taxon>
        <taxon>Arcoida</taxon>
        <taxon>Arcoidea</taxon>
        <taxon>Arcidae</taxon>
        <taxon>Tegillarca</taxon>
    </lineage>
</organism>
<comment type="caution">
    <text evidence="2">The sequence shown here is derived from an EMBL/GenBank/DDBJ whole genome shotgun (WGS) entry which is preliminary data.</text>
</comment>
<dbReference type="PANTHER" id="PTHR46289">
    <property type="entry name" value="52 KDA REPRESSOR OF THE INHIBITOR OF THE PROTEIN KINASE-LIKE PROTEIN-RELATED"/>
    <property type="match status" value="1"/>
</dbReference>
<dbReference type="SUPFAM" id="SSF53098">
    <property type="entry name" value="Ribonuclease H-like"/>
    <property type="match status" value="1"/>
</dbReference>
<evidence type="ECO:0000313" key="3">
    <source>
        <dbReference type="Proteomes" id="UP001217089"/>
    </source>
</evidence>
<feature type="domain" description="TTF-type" evidence="1">
    <location>
        <begin position="117"/>
        <end position="201"/>
    </location>
</feature>
<dbReference type="Proteomes" id="UP001217089">
    <property type="component" value="Unassembled WGS sequence"/>
</dbReference>
<dbReference type="EMBL" id="JARBDR010000919">
    <property type="protein sequence ID" value="KAJ8300994.1"/>
    <property type="molecule type" value="Genomic_DNA"/>
</dbReference>
<name>A0ABQ9E6G0_TEGGR</name>
<dbReference type="InterPro" id="IPR006580">
    <property type="entry name" value="Znf_TTF"/>
</dbReference>
<dbReference type="InterPro" id="IPR052958">
    <property type="entry name" value="IFN-induced_PKR_regulator"/>
</dbReference>
<dbReference type="SMART" id="SM00597">
    <property type="entry name" value="ZnF_TTF"/>
    <property type="match status" value="1"/>
</dbReference>
<evidence type="ECO:0000313" key="2">
    <source>
        <dbReference type="EMBL" id="KAJ8300994.1"/>
    </source>
</evidence>
<keyword evidence="3" id="KW-1185">Reference proteome</keyword>
<gene>
    <name evidence="2" type="ORF">KUTeg_022513</name>
</gene>